<dbReference type="Proteomes" id="UP000241426">
    <property type="component" value="Unassembled WGS sequence"/>
</dbReference>
<name>A0A2T3KL26_9GAMM</name>
<comment type="caution">
    <text evidence="1">The sequence shown here is derived from an EMBL/GenBank/DDBJ whole genome shotgun (WGS) entry which is preliminary data.</text>
</comment>
<protein>
    <submittedName>
        <fullName evidence="1">Uncharacterized protein</fullName>
    </submittedName>
</protein>
<evidence type="ECO:0000313" key="2">
    <source>
        <dbReference type="Proteomes" id="UP000241426"/>
    </source>
</evidence>
<gene>
    <name evidence="1" type="ORF">C9J27_04325</name>
</gene>
<organism evidence="1 2">
    <name type="scientific">Photobacterium kishitanii</name>
    <dbReference type="NCBI Taxonomy" id="318456"/>
    <lineage>
        <taxon>Bacteria</taxon>
        <taxon>Pseudomonadati</taxon>
        <taxon>Pseudomonadota</taxon>
        <taxon>Gammaproteobacteria</taxon>
        <taxon>Vibrionales</taxon>
        <taxon>Vibrionaceae</taxon>
        <taxon>Photobacterium</taxon>
    </lineage>
</organism>
<dbReference type="AlphaFoldDB" id="A0A2T3KL26"/>
<reference evidence="1 2" key="1">
    <citation type="submission" date="2018-01" db="EMBL/GenBank/DDBJ databases">
        <title>Whole genome sequencing of Histamine producing bacteria.</title>
        <authorList>
            <person name="Butler K."/>
        </authorList>
    </citation>
    <scope>NUCLEOTIDE SEQUENCE [LARGE SCALE GENOMIC DNA]</scope>
    <source>
        <strain evidence="1 2">FS-7.2</strain>
    </source>
</reference>
<accession>A0A2T3KL26</accession>
<dbReference type="RefSeq" id="WP_107288989.1">
    <property type="nucleotide sequence ID" value="NZ_PYNF01000003.1"/>
</dbReference>
<evidence type="ECO:0000313" key="1">
    <source>
        <dbReference type="EMBL" id="PSV00359.1"/>
    </source>
</evidence>
<proteinExistence type="predicted"/>
<dbReference type="EMBL" id="PYNF01000003">
    <property type="protein sequence ID" value="PSV00359.1"/>
    <property type="molecule type" value="Genomic_DNA"/>
</dbReference>
<sequence>MAKMFLSISDAEYYSDNRYGAFLESMCSAAGNDCILVFRGHVCCIRYDGIHEGKGEYSLILFKTIDRCDHADIITVRKEDGLDEKVSCYKYLGYRLMEIFRKLYPELNDRDFPVSELKMWFEIDYTSHVIEEDD</sequence>